<dbReference type="InterPro" id="IPR001036">
    <property type="entry name" value="Acrflvin-R"/>
</dbReference>
<accession>L0DR56</accession>
<evidence type="ECO:0000256" key="5">
    <source>
        <dbReference type="ARBA" id="ARBA00022692"/>
    </source>
</evidence>
<organism evidence="10 11">
    <name type="scientific">Singulisphaera acidiphila (strain ATCC BAA-1392 / DSM 18658 / VKM B-2454 / MOB10)</name>
    <dbReference type="NCBI Taxonomy" id="886293"/>
    <lineage>
        <taxon>Bacteria</taxon>
        <taxon>Pseudomonadati</taxon>
        <taxon>Planctomycetota</taxon>
        <taxon>Planctomycetia</taxon>
        <taxon>Isosphaerales</taxon>
        <taxon>Isosphaeraceae</taxon>
        <taxon>Singulisphaera</taxon>
    </lineage>
</organism>
<feature type="transmembrane region" description="Helical" evidence="9">
    <location>
        <begin position="1075"/>
        <end position="1095"/>
    </location>
</feature>
<dbReference type="Proteomes" id="UP000010798">
    <property type="component" value="Chromosome"/>
</dbReference>
<dbReference type="SUPFAM" id="SSF82866">
    <property type="entry name" value="Multidrug efflux transporter AcrB transmembrane domain"/>
    <property type="match status" value="2"/>
</dbReference>
<dbReference type="Gene3D" id="1.20.1640.10">
    <property type="entry name" value="Multidrug efflux transporter AcrB transmembrane domain"/>
    <property type="match status" value="3"/>
</dbReference>
<feature type="transmembrane region" description="Helical" evidence="9">
    <location>
        <begin position="1216"/>
        <end position="1241"/>
    </location>
</feature>
<proteinExistence type="predicted"/>
<dbReference type="Gene3D" id="3.30.70.1430">
    <property type="entry name" value="Multidrug efflux transporter AcrB pore domain"/>
    <property type="match status" value="2"/>
</dbReference>
<dbReference type="PRINTS" id="PR00702">
    <property type="entry name" value="ACRIFLAVINRP"/>
</dbReference>
<feature type="transmembrane region" description="Helical" evidence="9">
    <location>
        <begin position="1145"/>
        <end position="1166"/>
    </location>
</feature>
<dbReference type="OrthoDB" id="222246at2"/>
<name>L0DR56_SINAD</name>
<dbReference type="HOGENOM" id="CLU_002755_1_0_0"/>
<feature type="region of interest" description="Disordered" evidence="8">
    <location>
        <begin position="1274"/>
        <end position="1297"/>
    </location>
</feature>
<evidence type="ECO:0000256" key="8">
    <source>
        <dbReference type="SAM" id="MobiDB-lite"/>
    </source>
</evidence>
<dbReference type="SUPFAM" id="SSF82714">
    <property type="entry name" value="Multidrug efflux transporter AcrB TolC docking domain, DN and DC subdomains"/>
    <property type="match status" value="2"/>
</dbReference>
<keyword evidence="6 9" id="KW-1133">Transmembrane helix</keyword>
<dbReference type="RefSeq" id="WP_015250573.1">
    <property type="nucleotide sequence ID" value="NC_019892.1"/>
</dbReference>
<feature type="transmembrane region" description="Helical" evidence="9">
    <location>
        <begin position="1049"/>
        <end position="1068"/>
    </location>
</feature>
<evidence type="ECO:0000313" key="11">
    <source>
        <dbReference type="Proteomes" id="UP000010798"/>
    </source>
</evidence>
<keyword evidence="4" id="KW-0997">Cell inner membrane</keyword>
<keyword evidence="5 9" id="KW-0812">Transmembrane</keyword>
<dbReference type="Gene3D" id="3.30.70.1320">
    <property type="entry name" value="Multidrug efflux transporter AcrB pore domain like"/>
    <property type="match status" value="1"/>
</dbReference>
<feature type="region of interest" description="Disordered" evidence="8">
    <location>
        <begin position="358"/>
        <end position="386"/>
    </location>
</feature>
<dbReference type="KEGG" id="saci:Sinac_7474"/>
<evidence type="ECO:0000256" key="3">
    <source>
        <dbReference type="ARBA" id="ARBA00022475"/>
    </source>
</evidence>
<keyword evidence="2" id="KW-0813">Transport</keyword>
<dbReference type="Pfam" id="PF00873">
    <property type="entry name" value="ACR_tran"/>
    <property type="match status" value="2"/>
</dbReference>
<evidence type="ECO:0000256" key="6">
    <source>
        <dbReference type="ARBA" id="ARBA00022989"/>
    </source>
</evidence>
<evidence type="ECO:0000256" key="7">
    <source>
        <dbReference type="ARBA" id="ARBA00023136"/>
    </source>
</evidence>
<dbReference type="GO" id="GO:0042910">
    <property type="term" value="F:xenobiotic transmembrane transporter activity"/>
    <property type="evidence" value="ECO:0007669"/>
    <property type="project" value="TreeGrafter"/>
</dbReference>
<dbReference type="SUPFAM" id="SSF82693">
    <property type="entry name" value="Multidrug efflux transporter AcrB pore domain, PN1, PN2, PC1 and PC2 subdomains"/>
    <property type="match status" value="4"/>
</dbReference>
<feature type="transmembrane region" description="Helical" evidence="9">
    <location>
        <begin position="712"/>
        <end position="731"/>
    </location>
</feature>
<evidence type="ECO:0000256" key="4">
    <source>
        <dbReference type="ARBA" id="ARBA00022519"/>
    </source>
</evidence>
<feature type="compositionally biased region" description="Polar residues" evidence="8">
    <location>
        <begin position="297"/>
        <end position="310"/>
    </location>
</feature>
<keyword evidence="3" id="KW-1003">Cell membrane</keyword>
<dbReference type="FunFam" id="3.30.70.1430:FF:000001">
    <property type="entry name" value="Efflux pump membrane transporter"/>
    <property type="match status" value="1"/>
</dbReference>
<dbReference type="STRING" id="886293.Sinac_7474"/>
<feature type="transmembrane region" description="Helical" evidence="9">
    <location>
        <begin position="611"/>
        <end position="632"/>
    </location>
</feature>
<protein>
    <submittedName>
        <fullName evidence="10">Cation/multidrug efflux pump</fullName>
    </submittedName>
</protein>
<dbReference type="Gene3D" id="3.30.2090.10">
    <property type="entry name" value="Multidrug efflux transporter AcrB TolC docking domain, DN and DC subdomains"/>
    <property type="match status" value="2"/>
</dbReference>
<sequence length="1297" mass="137395">MISRFFIDRPIFASVLSIIIVLTGAISLLTLPIAQYPPITPPSVQVSISYPGASAQVVSDTVAAPIEQQVNGVEGMLYMSSQMGNDGSYTLTVTFDIGIDLNTALVMVQNRVALALPQLPNSVQQQGITIKKKTPDLLMIVSFLSPDGRYDDLYLSNFATIYVRDELLRLDGVSDITYLGQRDYSIRAWLDPQKLAACNMTALEVANAIRGQNVESAIGQIGQPPAHAAQSFQLPVDTLGRLTDPDQFGAIIVKTSLPPAPLRSTGATTPSQGNLSMPAPGIPSLSQTSGTTTGTSVQANSTPPGGVPTSLNPMTSQIPVTNSLIATTNSVIAGFEPLSVSPFGAGVLGGGTTGTVGGGNTGGGGTTGGGGNTGGGGTTGGAATGGGTSTGALTGLSISSGTGQNAISTAASTSAMSGPGRPPRPSTGIVRLRDVARVEMGAQNYTQSCTLDGRPSVGLAVRQLPGTNALDIAERVRSKMDELKTRFPDGIDYNISYDTTPFIRQSVAEVVQTLLEAVLLVGLVVLAFLQNWRAALIPLVAVPVAIVGTFAVMAAIGFSLNNISLFGLVLAIGIVVDDAIVVVENVERWLEQGLSPRDATRKAMDEVTGPVVAVALVLCAVFVPCAFISGITGQFFRQFAVTITVSTVFSAFNSLTLSPALAAIMLRPHDAPKDPLSRILDALLGWFFRLFNKVFSAATAGYSWAVGKLLRVSMLVLLAYGGLVALTYWVFLQAPTGFIPEQDQGRLIIGIQLPDSASLQRTDAAMAQIEKITRETPGVAHTICISGMSFVLSATGSNFGSMFIILDPFEERRSPDRRDTAIMARLRKSWARQVKDAQVTVFGAPPIPGLSVAGGFKLMVEDRGGLGLADLQRNTDHLIRRLRNRPGLAGISSQFRSNTPQLYMDIDRTKAQSLGVSLDDVNQTLQIYLGSLYVNSFNEFGRYWQVTVQAEGEYRAQVENINLLKVRNKWGQMVPLGTLVTVREVGGPVFVTRYNLSIAAPITGNVLPGTSSGDAIALMDNLAFEALPRSMKTEWTELMFMQIRAGNTAMDVFALAVVCVFLALAALYESWSLPLAVILVVPLCLLCSVVGVLLTHTAVNIFVQIGLVVLVGLACKNAILIVEFAKQMQQEGRPRFEATQEASRLRLRPILMTSLAFILGVVPLVIAEGAGSEMRRSLGTAVFSGMLGVTLFGIFLTPVFFYVIQGVGETRLFSAGAMRWTFSVLLGGLGCLALVLVLGRINLVRPTWAPLVGGGAGVLAALLVLVVQRRNRRKRLAPRQGPSAPPGVETPSGGPRS</sequence>
<gene>
    <name evidence="10" type="ordered locus">Sinac_7474</name>
</gene>
<comment type="subcellular location">
    <subcellularLocation>
        <location evidence="1">Cell inner membrane</location>
        <topology evidence="1">Multi-pass membrane protein</topology>
    </subcellularLocation>
</comment>
<feature type="transmembrane region" description="Helical" evidence="9">
    <location>
        <begin position="1247"/>
        <end position="1267"/>
    </location>
</feature>
<feature type="transmembrane region" description="Helical" evidence="9">
    <location>
        <begin position="510"/>
        <end position="529"/>
    </location>
</feature>
<feature type="transmembrane region" description="Helical" evidence="9">
    <location>
        <begin position="536"/>
        <end position="560"/>
    </location>
</feature>
<feature type="compositionally biased region" description="Polar residues" evidence="8">
    <location>
        <begin position="265"/>
        <end position="275"/>
    </location>
</feature>
<dbReference type="EMBL" id="CP003364">
    <property type="protein sequence ID" value="AGA31508.1"/>
    <property type="molecule type" value="Genomic_DNA"/>
</dbReference>
<feature type="transmembrane region" description="Helical" evidence="9">
    <location>
        <begin position="12"/>
        <end position="34"/>
    </location>
</feature>
<evidence type="ECO:0000313" key="10">
    <source>
        <dbReference type="EMBL" id="AGA31508.1"/>
    </source>
</evidence>
<reference evidence="10 11" key="1">
    <citation type="submission" date="2012-02" db="EMBL/GenBank/DDBJ databases">
        <title>Complete sequence of chromosome of Singulisphaera acidiphila DSM 18658.</title>
        <authorList>
            <consortium name="US DOE Joint Genome Institute (JGI-PGF)"/>
            <person name="Lucas S."/>
            <person name="Copeland A."/>
            <person name="Lapidus A."/>
            <person name="Glavina del Rio T."/>
            <person name="Dalin E."/>
            <person name="Tice H."/>
            <person name="Bruce D."/>
            <person name="Goodwin L."/>
            <person name="Pitluck S."/>
            <person name="Peters L."/>
            <person name="Ovchinnikova G."/>
            <person name="Chertkov O."/>
            <person name="Kyrpides N."/>
            <person name="Mavromatis K."/>
            <person name="Ivanova N."/>
            <person name="Brettin T."/>
            <person name="Detter J.C."/>
            <person name="Han C."/>
            <person name="Larimer F."/>
            <person name="Land M."/>
            <person name="Hauser L."/>
            <person name="Markowitz V."/>
            <person name="Cheng J.-F."/>
            <person name="Hugenholtz P."/>
            <person name="Woyke T."/>
            <person name="Wu D."/>
            <person name="Tindall B."/>
            <person name="Pomrenke H."/>
            <person name="Brambilla E."/>
            <person name="Klenk H.-P."/>
            <person name="Eisen J.A."/>
        </authorList>
    </citation>
    <scope>NUCLEOTIDE SEQUENCE [LARGE SCALE GENOMIC DNA]</scope>
    <source>
        <strain evidence="11">ATCC BAA-1392 / DSM 18658 / VKM B-2454 / MOB10</strain>
    </source>
</reference>
<feature type="region of interest" description="Disordered" evidence="8">
    <location>
        <begin position="259"/>
        <end position="310"/>
    </location>
</feature>
<dbReference type="PANTHER" id="PTHR32063">
    <property type="match status" value="1"/>
</dbReference>
<dbReference type="eggNOG" id="COG0841">
    <property type="taxonomic scope" value="Bacteria"/>
</dbReference>
<dbReference type="PANTHER" id="PTHR32063:SF11">
    <property type="entry name" value="CATION OR DRUG EFFLUX SYSTEM PROTEIN"/>
    <property type="match status" value="1"/>
</dbReference>
<keyword evidence="7 9" id="KW-0472">Membrane</keyword>
<feature type="transmembrane region" description="Helical" evidence="9">
    <location>
        <begin position="1101"/>
        <end position="1124"/>
    </location>
</feature>
<evidence type="ECO:0000256" key="2">
    <source>
        <dbReference type="ARBA" id="ARBA00022448"/>
    </source>
</evidence>
<evidence type="ECO:0000256" key="9">
    <source>
        <dbReference type="SAM" id="Phobius"/>
    </source>
</evidence>
<dbReference type="FunFam" id="1.20.1640.10:FF:000001">
    <property type="entry name" value="Efflux pump membrane transporter"/>
    <property type="match status" value="1"/>
</dbReference>
<dbReference type="InterPro" id="IPR027463">
    <property type="entry name" value="AcrB_DN_DC_subdom"/>
</dbReference>
<dbReference type="GO" id="GO:0005886">
    <property type="term" value="C:plasma membrane"/>
    <property type="evidence" value="ECO:0007669"/>
    <property type="project" value="UniProtKB-SubCell"/>
</dbReference>
<feature type="transmembrane region" description="Helical" evidence="9">
    <location>
        <begin position="1178"/>
        <end position="1204"/>
    </location>
</feature>
<keyword evidence="11" id="KW-1185">Reference proteome</keyword>
<feature type="transmembrane region" description="Helical" evidence="9">
    <location>
        <begin position="639"/>
        <end position="666"/>
    </location>
</feature>
<evidence type="ECO:0000256" key="1">
    <source>
        <dbReference type="ARBA" id="ARBA00004429"/>
    </source>
</evidence>
<feature type="transmembrane region" description="Helical" evidence="9">
    <location>
        <begin position="686"/>
        <end position="705"/>
    </location>
</feature>